<comment type="caution">
    <text evidence="11">The sequence shown here is derived from an EMBL/GenBank/DDBJ whole genome shotgun (WGS) entry which is preliminary data.</text>
</comment>
<keyword evidence="12" id="KW-1185">Reference proteome</keyword>
<gene>
    <name evidence="11" type="ORF">SPARVUS_LOCUS14645784</name>
</gene>
<dbReference type="Pfam" id="PF01352">
    <property type="entry name" value="KRAB"/>
    <property type="match status" value="1"/>
</dbReference>
<dbReference type="PROSITE" id="PS00028">
    <property type="entry name" value="ZINC_FINGER_C2H2_1"/>
    <property type="match status" value="3"/>
</dbReference>
<dbReference type="InterPro" id="IPR036051">
    <property type="entry name" value="KRAB_dom_sf"/>
</dbReference>
<evidence type="ECO:0000256" key="6">
    <source>
        <dbReference type="ARBA" id="ARBA00023015"/>
    </source>
</evidence>
<protein>
    <recommendedName>
        <fullName evidence="10">C2H2-type domain-containing protein</fullName>
    </recommendedName>
</protein>
<dbReference type="Gene3D" id="3.30.160.60">
    <property type="entry name" value="Classic Zinc Finger"/>
    <property type="match status" value="4"/>
</dbReference>
<feature type="domain" description="C2H2-type" evidence="10">
    <location>
        <begin position="350"/>
        <end position="377"/>
    </location>
</feature>
<feature type="non-terminal residue" evidence="11">
    <location>
        <position position="1"/>
    </location>
</feature>
<reference evidence="11" key="1">
    <citation type="submission" date="2023-05" db="EMBL/GenBank/DDBJ databases">
        <authorList>
            <person name="Stuckert A."/>
        </authorList>
    </citation>
    <scope>NUCLEOTIDE SEQUENCE</scope>
</reference>
<dbReference type="Pfam" id="PF00096">
    <property type="entry name" value="zf-C2H2"/>
    <property type="match status" value="3"/>
</dbReference>
<evidence type="ECO:0000256" key="3">
    <source>
        <dbReference type="ARBA" id="ARBA00022737"/>
    </source>
</evidence>
<dbReference type="InterPro" id="IPR050636">
    <property type="entry name" value="C2H2-ZF_domain-containing"/>
</dbReference>
<keyword evidence="2" id="KW-0479">Metal-binding</keyword>
<dbReference type="Proteomes" id="UP001162483">
    <property type="component" value="Unassembled WGS sequence"/>
</dbReference>
<feature type="domain" description="C2H2-type" evidence="10">
    <location>
        <begin position="295"/>
        <end position="321"/>
    </location>
</feature>
<keyword evidence="4 9" id="KW-0863">Zinc-finger</keyword>
<evidence type="ECO:0000256" key="7">
    <source>
        <dbReference type="ARBA" id="ARBA00023163"/>
    </source>
</evidence>
<sequence length="420" mass="47075">QGPHPPEHTEHFSEEEWLRLETEQRQLYSELVADNDQTLHTLGSFTVKTETVPPTEIEEVTVAPADEATISNGKLNLYADSQADTPRSPISDSYQNPFLDVLKGNSLSSFPASANHTDSNAGSFLNDSALNSYSRTFPETCKDSCMNPLTEEPGISRNIPGSSFSDSYVAGSSEDFQVENMANMKQERSPTELHLPDCDNRNVQHKRQISFRNLGTSPSGRVRYPGQSQEAKTLMVAPDSDSTLDLCDPYKTQMGTPTKKFTIKKPFQCQRCEKSFNCSSHLIAHQHVHTRERPYVCECGKSFTQSSNLFRHQRAHRGERPHVCTVCGKAFAQSSHLIIHKRTHTGERPYMCDDCGKSFLANSALVRHQRVHVGEKKCTGTVLVRSTHLHTYRKSSSEQNLQQTLQSHLVLSQTSHTAPR</sequence>
<evidence type="ECO:0000256" key="5">
    <source>
        <dbReference type="ARBA" id="ARBA00022833"/>
    </source>
</evidence>
<dbReference type="InterPro" id="IPR013087">
    <property type="entry name" value="Znf_C2H2_type"/>
</dbReference>
<keyword evidence="8" id="KW-0539">Nucleus</keyword>
<dbReference type="InterPro" id="IPR036236">
    <property type="entry name" value="Znf_C2H2_sf"/>
</dbReference>
<dbReference type="SUPFAM" id="SSF109640">
    <property type="entry name" value="KRAB domain (Kruppel-associated box)"/>
    <property type="match status" value="1"/>
</dbReference>
<keyword evidence="6" id="KW-0805">Transcription regulation</keyword>
<evidence type="ECO:0000256" key="4">
    <source>
        <dbReference type="ARBA" id="ARBA00022771"/>
    </source>
</evidence>
<name>A0ABN9GWZ4_9NEOB</name>
<keyword evidence="7" id="KW-0804">Transcription</keyword>
<evidence type="ECO:0000256" key="8">
    <source>
        <dbReference type="ARBA" id="ARBA00023242"/>
    </source>
</evidence>
<dbReference type="PANTHER" id="PTHR47772">
    <property type="entry name" value="ZINC FINGER PROTEIN 200"/>
    <property type="match status" value="1"/>
</dbReference>
<dbReference type="SUPFAM" id="SSF57667">
    <property type="entry name" value="beta-beta-alpha zinc fingers"/>
    <property type="match status" value="2"/>
</dbReference>
<keyword evidence="5" id="KW-0862">Zinc</keyword>
<dbReference type="InterPro" id="IPR001909">
    <property type="entry name" value="KRAB"/>
</dbReference>
<accession>A0ABN9GWZ4</accession>
<organism evidence="11 12">
    <name type="scientific">Staurois parvus</name>
    <dbReference type="NCBI Taxonomy" id="386267"/>
    <lineage>
        <taxon>Eukaryota</taxon>
        <taxon>Metazoa</taxon>
        <taxon>Chordata</taxon>
        <taxon>Craniata</taxon>
        <taxon>Vertebrata</taxon>
        <taxon>Euteleostomi</taxon>
        <taxon>Amphibia</taxon>
        <taxon>Batrachia</taxon>
        <taxon>Anura</taxon>
        <taxon>Neobatrachia</taxon>
        <taxon>Ranoidea</taxon>
        <taxon>Ranidae</taxon>
        <taxon>Staurois</taxon>
    </lineage>
</organism>
<dbReference type="EMBL" id="CATNWA010019226">
    <property type="protein sequence ID" value="CAI9612091.1"/>
    <property type="molecule type" value="Genomic_DNA"/>
</dbReference>
<dbReference type="PROSITE" id="PS50157">
    <property type="entry name" value="ZINC_FINGER_C2H2_2"/>
    <property type="match status" value="4"/>
</dbReference>
<dbReference type="PANTHER" id="PTHR47772:SF13">
    <property type="entry name" value="GASTRULA ZINC FINGER PROTEIN XLCGF49.1-LIKE-RELATED"/>
    <property type="match status" value="1"/>
</dbReference>
<feature type="domain" description="C2H2-type" evidence="10">
    <location>
        <begin position="322"/>
        <end position="349"/>
    </location>
</feature>
<dbReference type="SMART" id="SM00355">
    <property type="entry name" value="ZnF_C2H2"/>
    <property type="match status" value="4"/>
</dbReference>
<proteinExistence type="predicted"/>
<evidence type="ECO:0000259" key="10">
    <source>
        <dbReference type="PROSITE" id="PS50157"/>
    </source>
</evidence>
<keyword evidence="3" id="KW-0677">Repeat</keyword>
<evidence type="ECO:0000313" key="11">
    <source>
        <dbReference type="EMBL" id="CAI9612091.1"/>
    </source>
</evidence>
<evidence type="ECO:0000256" key="1">
    <source>
        <dbReference type="ARBA" id="ARBA00004123"/>
    </source>
</evidence>
<feature type="domain" description="C2H2-type" evidence="10">
    <location>
        <begin position="267"/>
        <end position="294"/>
    </location>
</feature>
<evidence type="ECO:0000256" key="2">
    <source>
        <dbReference type="ARBA" id="ARBA00022723"/>
    </source>
</evidence>
<evidence type="ECO:0000256" key="9">
    <source>
        <dbReference type="PROSITE-ProRule" id="PRU00042"/>
    </source>
</evidence>
<evidence type="ECO:0000313" key="12">
    <source>
        <dbReference type="Proteomes" id="UP001162483"/>
    </source>
</evidence>
<comment type="subcellular location">
    <subcellularLocation>
        <location evidence="1">Nucleus</location>
    </subcellularLocation>
</comment>